<dbReference type="PANTHER" id="PTHR36867">
    <property type="entry name" value="MCG131172, ISOFORM CRA_A"/>
    <property type="match status" value="1"/>
</dbReference>
<keyword evidence="2" id="KW-1185">Reference proteome</keyword>
<name>A0A7M4EBA9_CROPO</name>
<sequence length="202" mass="23078">METLDEFDDEYPLSVSFCKLISLEDFEEQSLSYTEQCLQELVTNMEQSPGICERAMRKRKQVEKEEAGLVSFLKAKFFGTLQGEMNCCNYLGIAEMQEKVAQLKRDMQKANSYARGNPCILVSFWAWGHDRNFSSQTSGFLYPLAADAEEEMKQYYEWMPVLIVSLEQGRVGAREPRAWGKVEFGAGEPRPRLQVPVTEKGG</sequence>
<dbReference type="AlphaFoldDB" id="A0A7M4EBA9"/>
<organism evidence="1 2">
    <name type="scientific">Crocodylus porosus</name>
    <name type="common">Saltwater crocodile</name>
    <name type="synonym">Estuarine crocodile</name>
    <dbReference type="NCBI Taxonomy" id="8502"/>
    <lineage>
        <taxon>Eukaryota</taxon>
        <taxon>Metazoa</taxon>
        <taxon>Chordata</taxon>
        <taxon>Craniata</taxon>
        <taxon>Vertebrata</taxon>
        <taxon>Euteleostomi</taxon>
        <taxon>Archelosauria</taxon>
        <taxon>Archosauria</taxon>
        <taxon>Crocodylia</taxon>
        <taxon>Longirostres</taxon>
        <taxon>Crocodylidae</taxon>
        <taxon>Crocodylus</taxon>
    </lineage>
</organism>
<reference evidence="1" key="1">
    <citation type="submission" date="2025-08" db="UniProtKB">
        <authorList>
            <consortium name="Ensembl"/>
        </authorList>
    </citation>
    <scope>IDENTIFICATION</scope>
</reference>
<dbReference type="Ensembl" id="ENSCPRT00005008432.1">
    <property type="protein sequence ID" value="ENSCPRP00005007199.1"/>
    <property type="gene ID" value="ENSCPRG00005005104.1"/>
</dbReference>
<dbReference type="Proteomes" id="UP000594220">
    <property type="component" value="Unplaced"/>
</dbReference>
<dbReference type="GeneTree" id="ENSGT00980000203042"/>
<dbReference type="PANTHER" id="PTHR36867:SF1">
    <property type="entry name" value="RIKEN CDNA 2610318N02 GENE"/>
    <property type="match status" value="1"/>
</dbReference>
<protein>
    <submittedName>
        <fullName evidence="1">Uncharacterized protein</fullName>
    </submittedName>
</protein>
<evidence type="ECO:0000313" key="1">
    <source>
        <dbReference type="Ensembl" id="ENSCPRP00005007199.1"/>
    </source>
</evidence>
<accession>A0A7M4EBA9</accession>
<proteinExistence type="predicted"/>
<evidence type="ECO:0000313" key="2">
    <source>
        <dbReference type="Proteomes" id="UP000594220"/>
    </source>
</evidence>
<reference evidence="1" key="2">
    <citation type="submission" date="2025-09" db="UniProtKB">
        <authorList>
            <consortium name="Ensembl"/>
        </authorList>
    </citation>
    <scope>IDENTIFICATION</scope>
</reference>